<dbReference type="Pfam" id="PF00026">
    <property type="entry name" value="Asp"/>
    <property type="match status" value="1"/>
</dbReference>
<evidence type="ECO:0000256" key="13">
    <source>
        <dbReference type="SAM" id="Phobius"/>
    </source>
</evidence>
<evidence type="ECO:0000259" key="15">
    <source>
        <dbReference type="PROSITE" id="PS51767"/>
    </source>
</evidence>
<evidence type="ECO:0000256" key="4">
    <source>
        <dbReference type="ARBA" id="ARBA00022729"/>
    </source>
</evidence>
<evidence type="ECO:0000256" key="9">
    <source>
        <dbReference type="PIRSR" id="PIRSR601461-1"/>
    </source>
</evidence>
<feature type="active site" evidence="9">
    <location>
        <position position="83"/>
    </location>
</feature>
<keyword evidence="13" id="KW-1133">Transmembrane helix</keyword>
<feature type="compositionally biased region" description="Low complexity" evidence="12">
    <location>
        <begin position="526"/>
        <end position="551"/>
    </location>
</feature>
<sequence>MKLTSAWTLAALAGLASAEKFVKLSFDKSVGSSYSESSKNPLQKRDFASDHGYAEFDLTNQQTFYSVNLRIGTPSQEVTVLVDTGSSDLWVMGSNNYFCSSNMNNFRELVKKEKRDEVTTVRITLSPENVNGGGDDNPFQWLSEILPQIGGFGTATQTVGVGGGAFATGTSSGAIDCSQYGTFNESESSTFKSNHTGFEISYGDNSYASGVWGTDTLHIGSVNVSHVSIAVANYTNSTIGVLGIGLQGLETTYSGGGFSNSYEYANFPIVLKDNGIIERVAYSLYLDEPDASTGSILFGGIDHSKYKNGLYTVPLVNIYSQQGIRKPIEFDVTFYGIGIQTESKNITIAQTSIPALLDSGTTISYFPPSLLKLITAQLDATYSSSLGYYTMDCVSEDDPTLLVFDFGGFHITSPLADFQSQVSRSKCLLMMAAQADRIILGDVFLQHAYVVYDLENLEISMGQANFKNSSSTDSIESIGTTVPSAVKAPLYSSTWVSTNMISAGGNIFTNVVNVGTNNGNSTISSVAKGSTSKGKTFTATTTRSQSTSTTSSDEKKKNIAPVPYSINSIAIYSFVLFIAYLI</sequence>
<dbReference type="EMBL" id="JAWIZZ010000053">
    <property type="protein sequence ID" value="KAK5778336.1"/>
    <property type="molecule type" value="Genomic_DNA"/>
</dbReference>
<dbReference type="PROSITE" id="PS51767">
    <property type="entry name" value="PEPTIDASE_A1"/>
    <property type="match status" value="1"/>
</dbReference>
<dbReference type="Proteomes" id="UP001306508">
    <property type="component" value="Unassembled WGS sequence"/>
</dbReference>
<reference evidence="17" key="1">
    <citation type="submission" date="2023-07" db="EMBL/GenBank/DDBJ databases">
        <title>A draft genome of Kazachstania heterogenica Y-27499.</title>
        <authorList>
            <person name="Donic C."/>
            <person name="Kralova J.S."/>
            <person name="Fidel L."/>
            <person name="Ben-Dor S."/>
            <person name="Jung S."/>
        </authorList>
    </citation>
    <scope>NUCLEOTIDE SEQUENCE [LARGE SCALE GENOMIC DNA]</scope>
    <source>
        <strain evidence="17">Y27499</strain>
    </source>
</reference>
<keyword evidence="17" id="KW-1185">Reference proteome</keyword>
<feature type="transmembrane region" description="Helical" evidence="13">
    <location>
        <begin position="562"/>
        <end position="581"/>
    </location>
</feature>
<keyword evidence="6 11" id="KW-0378">Hydrolase</keyword>
<evidence type="ECO:0000256" key="11">
    <source>
        <dbReference type="RuleBase" id="RU000454"/>
    </source>
</evidence>
<dbReference type="PROSITE" id="PS00141">
    <property type="entry name" value="ASP_PROTEASE"/>
    <property type="match status" value="2"/>
</dbReference>
<dbReference type="PANTHER" id="PTHR47965:SF12">
    <property type="entry name" value="ASPARTIC PROTEINASE 3-RELATED"/>
    <property type="match status" value="1"/>
</dbReference>
<keyword evidence="13" id="KW-0472">Membrane</keyword>
<evidence type="ECO:0000256" key="1">
    <source>
        <dbReference type="ARBA" id="ARBA00007447"/>
    </source>
</evidence>
<dbReference type="GO" id="GO:0031505">
    <property type="term" value="P:fungal-type cell wall organization"/>
    <property type="evidence" value="ECO:0007669"/>
    <property type="project" value="TreeGrafter"/>
</dbReference>
<evidence type="ECO:0000256" key="8">
    <source>
        <dbReference type="ARBA" id="ARBA00023180"/>
    </source>
</evidence>
<evidence type="ECO:0000256" key="5">
    <source>
        <dbReference type="ARBA" id="ARBA00022750"/>
    </source>
</evidence>
<accession>A0AAN7ZX66</accession>
<proteinExistence type="inferred from homology"/>
<dbReference type="CDD" id="cd05474">
    <property type="entry name" value="SAP_like"/>
    <property type="match status" value="1"/>
</dbReference>
<name>A0AAN7ZX66_9SACH</name>
<organism evidence="16 17">
    <name type="scientific">Arxiozyma heterogenica</name>
    <dbReference type="NCBI Taxonomy" id="278026"/>
    <lineage>
        <taxon>Eukaryota</taxon>
        <taxon>Fungi</taxon>
        <taxon>Dikarya</taxon>
        <taxon>Ascomycota</taxon>
        <taxon>Saccharomycotina</taxon>
        <taxon>Saccharomycetes</taxon>
        <taxon>Saccharomycetales</taxon>
        <taxon>Saccharomycetaceae</taxon>
        <taxon>Arxiozyma</taxon>
    </lineage>
</organism>
<evidence type="ECO:0000256" key="10">
    <source>
        <dbReference type="PIRSR" id="PIRSR601461-2"/>
    </source>
</evidence>
<evidence type="ECO:0000256" key="7">
    <source>
        <dbReference type="ARBA" id="ARBA00023145"/>
    </source>
</evidence>
<dbReference type="Gene3D" id="2.40.70.10">
    <property type="entry name" value="Acid Proteases"/>
    <property type="match status" value="2"/>
</dbReference>
<evidence type="ECO:0000256" key="2">
    <source>
        <dbReference type="ARBA" id="ARBA00022670"/>
    </source>
</evidence>
<keyword evidence="13" id="KW-0812">Transmembrane</keyword>
<feature type="signal peptide" evidence="14">
    <location>
        <begin position="1"/>
        <end position="18"/>
    </location>
</feature>
<dbReference type="InterPro" id="IPR021109">
    <property type="entry name" value="Peptidase_aspartic_dom_sf"/>
</dbReference>
<feature type="region of interest" description="Disordered" evidence="12">
    <location>
        <begin position="526"/>
        <end position="556"/>
    </location>
</feature>
<feature type="active site" evidence="9">
    <location>
        <position position="358"/>
    </location>
</feature>
<keyword evidence="8" id="KW-0325">Glycoprotein</keyword>
<comment type="similarity">
    <text evidence="1 11">Belongs to the peptidase A1 family.</text>
</comment>
<evidence type="ECO:0000256" key="12">
    <source>
        <dbReference type="SAM" id="MobiDB-lite"/>
    </source>
</evidence>
<evidence type="ECO:0000313" key="17">
    <source>
        <dbReference type="Proteomes" id="UP001306508"/>
    </source>
</evidence>
<feature type="disulfide bond" evidence="10">
    <location>
        <begin position="393"/>
        <end position="427"/>
    </location>
</feature>
<dbReference type="PRINTS" id="PR00792">
    <property type="entry name" value="PEPSIN"/>
</dbReference>
<dbReference type="PANTHER" id="PTHR47965">
    <property type="entry name" value="ASPARTYL PROTEASE-RELATED"/>
    <property type="match status" value="1"/>
</dbReference>
<keyword evidence="5 11" id="KW-0064">Aspartyl protease</keyword>
<keyword evidence="4 14" id="KW-0732">Signal</keyword>
<dbReference type="GO" id="GO:0005576">
    <property type="term" value="C:extracellular region"/>
    <property type="evidence" value="ECO:0007669"/>
    <property type="project" value="TreeGrafter"/>
</dbReference>
<feature type="domain" description="Peptidase A1" evidence="15">
    <location>
        <begin position="65"/>
        <end position="462"/>
    </location>
</feature>
<dbReference type="GO" id="GO:0006508">
    <property type="term" value="P:proteolysis"/>
    <property type="evidence" value="ECO:0007669"/>
    <property type="project" value="UniProtKB-KW"/>
</dbReference>
<evidence type="ECO:0000256" key="14">
    <source>
        <dbReference type="SAM" id="SignalP"/>
    </source>
</evidence>
<dbReference type="InterPro" id="IPR033876">
    <property type="entry name" value="SAP-like"/>
</dbReference>
<keyword evidence="10" id="KW-1015">Disulfide bond</keyword>
<feature type="chain" id="PRO_5042964292" description="Peptidase A1 domain-containing protein" evidence="14">
    <location>
        <begin position="19"/>
        <end position="582"/>
    </location>
</feature>
<dbReference type="InterPro" id="IPR001969">
    <property type="entry name" value="Aspartic_peptidase_AS"/>
</dbReference>
<comment type="caution">
    <text evidence="16">The sequence shown here is derived from an EMBL/GenBank/DDBJ whole genome shotgun (WGS) entry which is preliminary data.</text>
</comment>
<keyword evidence="3" id="KW-0165">Cleavage on pair of basic residues</keyword>
<protein>
    <recommendedName>
        <fullName evidence="15">Peptidase A1 domain-containing protein</fullName>
    </recommendedName>
</protein>
<dbReference type="GO" id="GO:0004190">
    <property type="term" value="F:aspartic-type endopeptidase activity"/>
    <property type="evidence" value="ECO:0007669"/>
    <property type="project" value="UniProtKB-KW"/>
</dbReference>
<dbReference type="InterPro" id="IPR033121">
    <property type="entry name" value="PEPTIDASE_A1"/>
</dbReference>
<keyword evidence="2 11" id="KW-0645">Protease</keyword>
<evidence type="ECO:0000256" key="6">
    <source>
        <dbReference type="ARBA" id="ARBA00022801"/>
    </source>
</evidence>
<dbReference type="GO" id="GO:0009277">
    <property type="term" value="C:fungal-type cell wall"/>
    <property type="evidence" value="ECO:0007669"/>
    <property type="project" value="TreeGrafter"/>
</dbReference>
<dbReference type="AlphaFoldDB" id="A0AAN7ZX66"/>
<dbReference type="SUPFAM" id="SSF50630">
    <property type="entry name" value="Acid proteases"/>
    <property type="match status" value="1"/>
</dbReference>
<gene>
    <name evidence="16" type="ORF">RI543_003997</name>
</gene>
<evidence type="ECO:0000256" key="3">
    <source>
        <dbReference type="ARBA" id="ARBA00022685"/>
    </source>
</evidence>
<evidence type="ECO:0000313" key="16">
    <source>
        <dbReference type="EMBL" id="KAK5778336.1"/>
    </source>
</evidence>
<dbReference type="InterPro" id="IPR001461">
    <property type="entry name" value="Aspartic_peptidase_A1"/>
</dbReference>
<keyword evidence="7" id="KW-0865">Zymogen</keyword>